<feature type="signal peptide" evidence="1">
    <location>
        <begin position="1"/>
        <end position="26"/>
    </location>
</feature>
<evidence type="ECO:0000313" key="3">
    <source>
        <dbReference type="Proteomes" id="UP000058074"/>
    </source>
</evidence>
<protein>
    <recommendedName>
        <fullName evidence="4">DUF11 domain-containing protein</fullName>
    </recommendedName>
</protein>
<evidence type="ECO:0000313" key="2">
    <source>
        <dbReference type="EMBL" id="ALH80580.1"/>
    </source>
</evidence>
<dbReference type="Proteomes" id="UP000058074">
    <property type="component" value="Chromosome"/>
</dbReference>
<feature type="chain" id="PRO_5006039117" description="DUF11 domain-containing protein" evidence="1">
    <location>
        <begin position="27"/>
        <end position="354"/>
    </location>
</feature>
<proteinExistence type="predicted"/>
<dbReference type="InterPro" id="IPR047589">
    <property type="entry name" value="DUF11_rpt"/>
</dbReference>
<dbReference type="KEGG" id="smag:AN936_09420"/>
<evidence type="ECO:0008006" key="4">
    <source>
        <dbReference type="Google" id="ProtNLM"/>
    </source>
</evidence>
<evidence type="ECO:0000256" key="1">
    <source>
        <dbReference type="SAM" id="SignalP"/>
    </source>
</evidence>
<dbReference type="NCBIfam" id="TIGR01451">
    <property type="entry name" value="B_ant_repeat"/>
    <property type="match status" value="1"/>
</dbReference>
<dbReference type="PROSITE" id="PS51257">
    <property type="entry name" value="PROKAR_LIPOPROTEIN"/>
    <property type="match status" value="1"/>
</dbReference>
<accession>A0A0N9UWT2</accession>
<reference evidence="2 3" key="1">
    <citation type="journal article" date="2015" name="Genome Announc.">
        <title>Complete Genome Sequence of Polypropylene Glycol- and Polyethylene Glycol-Degrading Sphingopyxis macrogoltabida Strain EY-1.</title>
        <authorList>
            <person name="Ohtsubo Y."/>
            <person name="Nagata Y."/>
            <person name="Numata M."/>
            <person name="Tsuchikane K."/>
            <person name="Hosoyama A."/>
            <person name="Yamazoe A."/>
            <person name="Tsuda M."/>
            <person name="Fujita N."/>
            <person name="Kawai F."/>
        </authorList>
    </citation>
    <scope>NUCLEOTIDE SEQUENCE [LARGE SCALE GENOMIC DNA]</scope>
    <source>
        <strain evidence="2 3">EY-1</strain>
    </source>
</reference>
<dbReference type="RefSeq" id="WP_054587916.1">
    <property type="nucleotide sequence ID" value="NZ_CP012700.1"/>
</dbReference>
<sequence>MTSKLTYMGTIGLAAFSCVAAAPAFAAAGTTAGTQITNTATVNYQVGGVAQGAQNASNTITVDRRVELLVEEDGTTTTEVAPGQSDAITTFRLTNKTNEVLDFALAVSQITGGTAAHGGTDSFNVSNVRIYRDNPTTGTVGSWDAGDALVTYADEVGIDASIRLFVLADIPAGLATNAVAGIRLTATANEGGTVGSQGALVTQTAGANTAGKDTVFADAAGVSDAARDGSHSDDDDYTVKTATLTVTKTSRVVSDPVNLTSNPKLIPGAVVEYCIAVANAAGGAAASPVNITDSVPTLLTFVPGSIKLGGTVTGATCDFNGTAGGSYAAPVVSGSLATVAAGQTLTLVFQATVN</sequence>
<dbReference type="AlphaFoldDB" id="A0A0N9UWT2"/>
<dbReference type="OrthoDB" id="5400913at2"/>
<dbReference type="EMBL" id="CP012700">
    <property type="protein sequence ID" value="ALH80580.1"/>
    <property type="molecule type" value="Genomic_DNA"/>
</dbReference>
<gene>
    <name evidence="2" type="ORF">AN936_09420</name>
</gene>
<organism evidence="2 3">
    <name type="scientific">Sphingopyxis macrogoltabida</name>
    <name type="common">Sphingomonas macrogoltabidus</name>
    <dbReference type="NCBI Taxonomy" id="33050"/>
    <lineage>
        <taxon>Bacteria</taxon>
        <taxon>Pseudomonadati</taxon>
        <taxon>Pseudomonadota</taxon>
        <taxon>Alphaproteobacteria</taxon>
        <taxon>Sphingomonadales</taxon>
        <taxon>Sphingomonadaceae</taxon>
        <taxon>Sphingopyxis</taxon>
    </lineage>
</organism>
<dbReference type="PATRIC" id="fig|33050.5.peg.1952"/>
<keyword evidence="1" id="KW-0732">Signal</keyword>
<name>A0A0N9UWT2_SPHMC</name>